<dbReference type="Pfam" id="PF05116">
    <property type="entry name" value="S6PP"/>
    <property type="match status" value="1"/>
</dbReference>
<organism evidence="2 3">
    <name type="scientific">Pendulispora brunnea</name>
    <dbReference type="NCBI Taxonomy" id="2905690"/>
    <lineage>
        <taxon>Bacteria</taxon>
        <taxon>Pseudomonadati</taxon>
        <taxon>Myxococcota</taxon>
        <taxon>Myxococcia</taxon>
        <taxon>Myxococcales</taxon>
        <taxon>Sorangiineae</taxon>
        <taxon>Pendulisporaceae</taxon>
        <taxon>Pendulispora</taxon>
    </lineage>
</organism>
<accession>A0ABZ2KEI6</accession>
<protein>
    <submittedName>
        <fullName evidence="2">HAD hydrolase family protein</fullName>
    </submittedName>
</protein>
<dbReference type="PANTHER" id="PTHR10000:SF8">
    <property type="entry name" value="HAD SUPERFAMILY HYDROLASE-LIKE, TYPE 3"/>
    <property type="match status" value="1"/>
</dbReference>
<reference evidence="2 3" key="1">
    <citation type="submission" date="2021-12" db="EMBL/GenBank/DDBJ databases">
        <title>Discovery of the Pendulisporaceae a myxobacterial family with distinct sporulation behavior and unique specialized metabolism.</title>
        <authorList>
            <person name="Garcia R."/>
            <person name="Popoff A."/>
            <person name="Bader C.D."/>
            <person name="Loehr J."/>
            <person name="Walesch S."/>
            <person name="Walt C."/>
            <person name="Boldt J."/>
            <person name="Bunk B."/>
            <person name="Haeckl F.J.F.P.J."/>
            <person name="Gunesch A.P."/>
            <person name="Birkelbach J."/>
            <person name="Nuebel U."/>
            <person name="Pietschmann T."/>
            <person name="Bach T."/>
            <person name="Mueller R."/>
        </authorList>
    </citation>
    <scope>NUCLEOTIDE SEQUENCE [LARGE SCALE GENOMIC DNA]</scope>
    <source>
        <strain evidence="2 3">MSr12523</strain>
    </source>
</reference>
<feature type="domain" description="Sucrose phosphatase-like" evidence="1">
    <location>
        <begin position="191"/>
        <end position="271"/>
    </location>
</feature>
<name>A0ABZ2KEI6_9BACT</name>
<evidence type="ECO:0000313" key="3">
    <source>
        <dbReference type="Proteomes" id="UP001379533"/>
    </source>
</evidence>
<dbReference type="Proteomes" id="UP001379533">
    <property type="component" value="Chromosome"/>
</dbReference>
<dbReference type="SUPFAM" id="SSF56784">
    <property type="entry name" value="HAD-like"/>
    <property type="match status" value="1"/>
</dbReference>
<dbReference type="Gene3D" id="3.40.50.1000">
    <property type="entry name" value="HAD superfamily/HAD-like"/>
    <property type="match status" value="2"/>
</dbReference>
<evidence type="ECO:0000313" key="2">
    <source>
        <dbReference type="EMBL" id="WXA97004.1"/>
    </source>
</evidence>
<dbReference type="InterPro" id="IPR006380">
    <property type="entry name" value="SPP-like_dom"/>
</dbReference>
<dbReference type="InterPro" id="IPR023214">
    <property type="entry name" value="HAD_sf"/>
</dbReference>
<gene>
    <name evidence="2" type="ORF">LZC95_09165</name>
</gene>
<dbReference type="PANTHER" id="PTHR10000">
    <property type="entry name" value="PHOSPHOSERINE PHOSPHATASE"/>
    <property type="match status" value="1"/>
</dbReference>
<dbReference type="EMBL" id="CP089982">
    <property type="protein sequence ID" value="WXA97004.1"/>
    <property type="molecule type" value="Genomic_DNA"/>
</dbReference>
<dbReference type="RefSeq" id="WP_394847621.1">
    <property type="nucleotide sequence ID" value="NZ_CP089982.1"/>
</dbReference>
<keyword evidence="3" id="KW-1185">Reference proteome</keyword>
<dbReference type="GO" id="GO:0016787">
    <property type="term" value="F:hydrolase activity"/>
    <property type="evidence" value="ECO:0007669"/>
    <property type="project" value="UniProtKB-KW"/>
</dbReference>
<keyword evidence="2" id="KW-0378">Hydrolase</keyword>
<dbReference type="SUPFAM" id="SSF56059">
    <property type="entry name" value="Glutathione synthetase ATP-binding domain-like"/>
    <property type="match status" value="1"/>
</dbReference>
<sequence length="754" mass="83208">MMSPAPAIPEGFPELRDIPRYPVWLATDLDGTYLVHSDHPAHRAGDDVAIAAQTRLNEVVRRLNEQGILGIIVTTGRAYAMVERIRDRIAPADLFVTGDGRYVCAGKGPDAGKPMASWEALHRGFDAVAARDVFASVGEELGIPFLDYAQAFPERVGDPSLRPAEGQISRYVPVARLEAGVTVEDARDRIREALLGGLRERGSADTVLFSVDESRTRLIFRIKPPMATKEGALAVLLRELGVQGDRLIVAGDNYNDETMLKEAERAILAGDDPTLCGLRDALKGHFEGRHGARWDDYLYRLVDRPSPSILEGILFHLQRMDVGPSSAQGPLACGLQPTAGQVRRMQARLTETLQERGVLWGHKLLPTFVLPYFMPAHTLKDWAGRAEAVVAAVERLARAALADRDLYARLKLDPLAEELVRTPHGYDRIVPVARPDALTGAGDPVFIELNCDCPGLVTYSDMLTECMLDAPELAAFRDRAIPENRTERLLATLLDCYRQFGGTANPPTIAIAGWDECVAHAENQAIACRFRAAGYPTVVCDLRRMRRSGSHLEVDGLPIQLVYRRAPFRELFARRADIEPFLRAYRDGIVCVVNPLCSYIASSKAALAILCEESPNAGLLPRTTFVDPEQNGEWRQRGSWVLKRAESAAAEHVLLPKVTSDEQWSQALARAKNEVWVAQKICPIPYLEIPSCDEGTAPERPAALERWFFNWNPFVFGGRYAGSFVCASNGPLINQVKGGTVIPVVPYHSFQART</sequence>
<proteinExistence type="predicted"/>
<evidence type="ECO:0000259" key="1">
    <source>
        <dbReference type="Pfam" id="PF05116"/>
    </source>
</evidence>
<dbReference type="InterPro" id="IPR036412">
    <property type="entry name" value="HAD-like_sf"/>
</dbReference>